<organism evidence="3 4">
    <name type="scientific">Coleophoma cylindrospora</name>
    <dbReference type="NCBI Taxonomy" id="1849047"/>
    <lineage>
        <taxon>Eukaryota</taxon>
        <taxon>Fungi</taxon>
        <taxon>Dikarya</taxon>
        <taxon>Ascomycota</taxon>
        <taxon>Pezizomycotina</taxon>
        <taxon>Leotiomycetes</taxon>
        <taxon>Helotiales</taxon>
        <taxon>Dermateaceae</taxon>
        <taxon>Coleophoma</taxon>
    </lineage>
</organism>
<name>A0A3D8SQ55_9HELO</name>
<reference evidence="3 4" key="1">
    <citation type="journal article" date="2018" name="IMA Fungus">
        <title>IMA Genome-F 9: Draft genome sequence of Annulohypoxylon stygium, Aspergillus mulundensis, Berkeleyomyces basicola (syn. Thielaviopsis basicola), Ceratocystis smalleyi, two Cercospora beticola strains, Coleophoma cylindrospora, Fusarium fracticaudum, Phialophora cf. hyalina, and Morchella septimelata.</title>
        <authorList>
            <person name="Wingfield B.D."/>
            <person name="Bills G.F."/>
            <person name="Dong Y."/>
            <person name="Huang W."/>
            <person name="Nel W.J."/>
            <person name="Swalarsk-Parry B.S."/>
            <person name="Vaghefi N."/>
            <person name="Wilken P.M."/>
            <person name="An Z."/>
            <person name="de Beer Z.W."/>
            <person name="De Vos L."/>
            <person name="Chen L."/>
            <person name="Duong T.A."/>
            <person name="Gao Y."/>
            <person name="Hammerbacher A."/>
            <person name="Kikkert J.R."/>
            <person name="Li Y."/>
            <person name="Li H."/>
            <person name="Li K."/>
            <person name="Li Q."/>
            <person name="Liu X."/>
            <person name="Ma X."/>
            <person name="Naidoo K."/>
            <person name="Pethybridge S.J."/>
            <person name="Sun J."/>
            <person name="Steenkamp E.T."/>
            <person name="van der Nest M.A."/>
            <person name="van Wyk S."/>
            <person name="Wingfield M.J."/>
            <person name="Xiong C."/>
            <person name="Yue Q."/>
            <person name="Zhang X."/>
        </authorList>
    </citation>
    <scope>NUCLEOTIDE SEQUENCE [LARGE SCALE GENOMIC DNA]</scope>
    <source>
        <strain evidence="3 4">BP6252</strain>
    </source>
</reference>
<dbReference type="AlphaFoldDB" id="A0A3D8SQ55"/>
<gene>
    <name evidence="3" type="ORF">BP6252_00333</name>
</gene>
<dbReference type="OrthoDB" id="39175at2759"/>
<keyword evidence="1" id="KW-0539">Nucleus</keyword>
<dbReference type="GO" id="GO:0003677">
    <property type="term" value="F:DNA binding"/>
    <property type="evidence" value="ECO:0007669"/>
    <property type="project" value="InterPro"/>
</dbReference>
<evidence type="ECO:0000256" key="1">
    <source>
        <dbReference type="ARBA" id="ARBA00023242"/>
    </source>
</evidence>
<dbReference type="PANTHER" id="PTHR31668:SF30">
    <property type="entry name" value="ZN(II)2CYS6 TRANSCRIPTION FACTOR (EUROFUNG)"/>
    <property type="match status" value="1"/>
</dbReference>
<evidence type="ECO:0000313" key="3">
    <source>
        <dbReference type="EMBL" id="RDW88301.1"/>
    </source>
</evidence>
<accession>A0A3D8SQ55</accession>
<dbReference type="GO" id="GO:0006351">
    <property type="term" value="P:DNA-templated transcription"/>
    <property type="evidence" value="ECO:0007669"/>
    <property type="project" value="InterPro"/>
</dbReference>
<dbReference type="GO" id="GO:0008270">
    <property type="term" value="F:zinc ion binding"/>
    <property type="evidence" value="ECO:0007669"/>
    <property type="project" value="InterPro"/>
</dbReference>
<dbReference type="PANTHER" id="PTHR31668">
    <property type="entry name" value="GLUCOSE TRANSPORT TRANSCRIPTION REGULATOR RGT1-RELATED-RELATED"/>
    <property type="match status" value="1"/>
</dbReference>
<dbReference type="InterPro" id="IPR050797">
    <property type="entry name" value="Carb_Metab_Trans_Reg"/>
</dbReference>
<feature type="domain" description="Xylanolytic transcriptional activator regulatory" evidence="2">
    <location>
        <begin position="95"/>
        <end position="291"/>
    </location>
</feature>
<evidence type="ECO:0000313" key="4">
    <source>
        <dbReference type="Proteomes" id="UP000256645"/>
    </source>
</evidence>
<dbReference type="STRING" id="1849047.A0A3D8SQ55"/>
<dbReference type="CDD" id="cd12148">
    <property type="entry name" value="fungal_TF_MHR"/>
    <property type="match status" value="1"/>
</dbReference>
<dbReference type="Pfam" id="PF04082">
    <property type="entry name" value="Fungal_trans"/>
    <property type="match status" value="1"/>
</dbReference>
<keyword evidence="4" id="KW-1185">Reference proteome</keyword>
<evidence type="ECO:0000259" key="2">
    <source>
        <dbReference type="Pfam" id="PF04082"/>
    </source>
</evidence>
<proteinExistence type="predicted"/>
<protein>
    <recommendedName>
        <fullName evidence="2">Xylanolytic transcriptional activator regulatory domain-containing protein</fullName>
    </recommendedName>
</protein>
<comment type="caution">
    <text evidence="3">The sequence shown here is derived from an EMBL/GenBank/DDBJ whole genome shotgun (WGS) entry which is preliminary data.</text>
</comment>
<dbReference type="InterPro" id="IPR007219">
    <property type="entry name" value="XnlR_reg_dom"/>
</dbReference>
<dbReference type="EMBL" id="PDLM01000001">
    <property type="protein sequence ID" value="RDW88301.1"/>
    <property type="molecule type" value="Genomic_DNA"/>
</dbReference>
<dbReference type="Proteomes" id="UP000256645">
    <property type="component" value="Unassembled WGS sequence"/>
</dbReference>
<sequence length="532" mass="59731">MHLRYSAQETWSSQSVHFNSTTLQNGSSANGRVRRLEKYRNATASAVAAIYDSVTPDSSNNESPLHVQNVVQAGVDLRIELLCPTETFQTIVYDFLDCMYPIAPVLHQPSFRTRLAAKEYEIDPIFFRLCISVCAFTVASLPRKISLYGFGFYHKFADMVNRACHMVMASRLATSPDWAEHPTSDDMICSLLLGTASHYAQYPRRGWVLLNESIHCCRTLDLYIPKGYEGLSIVDREVNKRAFWMLFIVQIHDRLSHRNPHTTLAQDPVLTDWEFLMPLEVEDEHLQPGSMIAPTIPQNAPTPVVSGFVILIKVFSCLLDLVATPRKVAYARPATQPTFPNLDTVSSPQSGSPASHNLGGTMLSEDILLRTMQSLENVLSDIPEDLELFSPMNTSSTRAQQFEIMKANIHITKLYLQSWILDRCPVAPSARPESRSGLSPLENEQWSISREEIARQLLQVINICSQSTLESHGTSMVVKIREIAATLLDREPSSQAVLDITQPSQHYIARFLDILAALDIPAHQAITETRYS</sequence>